<gene>
    <name evidence="1" type="ORF">DPMN_150664</name>
</gene>
<accession>A0A9D4J5T8</accession>
<keyword evidence="2" id="KW-1185">Reference proteome</keyword>
<evidence type="ECO:0000313" key="1">
    <source>
        <dbReference type="EMBL" id="KAH3797089.1"/>
    </source>
</evidence>
<dbReference type="EMBL" id="JAIWYP010000007">
    <property type="protein sequence ID" value="KAH3797089.1"/>
    <property type="molecule type" value="Genomic_DNA"/>
</dbReference>
<dbReference type="Proteomes" id="UP000828390">
    <property type="component" value="Unassembled WGS sequence"/>
</dbReference>
<sequence>MVTTYQTHMRRERGYTNHCEGFFHISHRNGRVDRVTRGIPKPQTTRSLSLVPDVKLLSNCNSVNSPSAIPFFS</sequence>
<organism evidence="1 2">
    <name type="scientific">Dreissena polymorpha</name>
    <name type="common">Zebra mussel</name>
    <name type="synonym">Mytilus polymorpha</name>
    <dbReference type="NCBI Taxonomy" id="45954"/>
    <lineage>
        <taxon>Eukaryota</taxon>
        <taxon>Metazoa</taxon>
        <taxon>Spiralia</taxon>
        <taxon>Lophotrochozoa</taxon>
        <taxon>Mollusca</taxon>
        <taxon>Bivalvia</taxon>
        <taxon>Autobranchia</taxon>
        <taxon>Heteroconchia</taxon>
        <taxon>Euheterodonta</taxon>
        <taxon>Imparidentia</taxon>
        <taxon>Neoheterodontei</taxon>
        <taxon>Myida</taxon>
        <taxon>Dreissenoidea</taxon>
        <taxon>Dreissenidae</taxon>
        <taxon>Dreissena</taxon>
    </lineage>
</organism>
<reference evidence="1" key="2">
    <citation type="submission" date="2020-11" db="EMBL/GenBank/DDBJ databases">
        <authorList>
            <person name="McCartney M.A."/>
            <person name="Auch B."/>
            <person name="Kono T."/>
            <person name="Mallez S."/>
            <person name="Becker A."/>
            <person name="Gohl D.M."/>
            <person name="Silverstein K.A.T."/>
            <person name="Koren S."/>
            <person name="Bechman K.B."/>
            <person name="Herman A."/>
            <person name="Abrahante J.E."/>
            <person name="Garbe J."/>
        </authorList>
    </citation>
    <scope>NUCLEOTIDE SEQUENCE</scope>
    <source>
        <strain evidence="1">Duluth1</strain>
        <tissue evidence="1">Whole animal</tissue>
    </source>
</reference>
<dbReference type="AlphaFoldDB" id="A0A9D4J5T8"/>
<protein>
    <submittedName>
        <fullName evidence="1">Uncharacterized protein</fullName>
    </submittedName>
</protein>
<proteinExistence type="predicted"/>
<comment type="caution">
    <text evidence="1">The sequence shown here is derived from an EMBL/GenBank/DDBJ whole genome shotgun (WGS) entry which is preliminary data.</text>
</comment>
<name>A0A9D4J5T8_DREPO</name>
<evidence type="ECO:0000313" key="2">
    <source>
        <dbReference type="Proteomes" id="UP000828390"/>
    </source>
</evidence>
<reference evidence="1" key="1">
    <citation type="journal article" date="2019" name="bioRxiv">
        <title>The Genome of the Zebra Mussel, Dreissena polymorpha: A Resource for Invasive Species Research.</title>
        <authorList>
            <person name="McCartney M.A."/>
            <person name="Auch B."/>
            <person name="Kono T."/>
            <person name="Mallez S."/>
            <person name="Zhang Y."/>
            <person name="Obille A."/>
            <person name="Becker A."/>
            <person name="Abrahante J.E."/>
            <person name="Garbe J."/>
            <person name="Badalamenti J.P."/>
            <person name="Herman A."/>
            <person name="Mangelson H."/>
            <person name="Liachko I."/>
            <person name="Sullivan S."/>
            <person name="Sone E.D."/>
            <person name="Koren S."/>
            <person name="Silverstein K.A.T."/>
            <person name="Beckman K.B."/>
            <person name="Gohl D.M."/>
        </authorList>
    </citation>
    <scope>NUCLEOTIDE SEQUENCE</scope>
    <source>
        <strain evidence="1">Duluth1</strain>
        <tissue evidence="1">Whole animal</tissue>
    </source>
</reference>